<dbReference type="EMBL" id="JASPKY010000189">
    <property type="protein sequence ID" value="KAK9722323.1"/>
    <property type="molecule type" value="Genomic_DNA"/>
</dbReference>
<dbReference type="GO" id="GO:0000466">
    <property type="term" value="P:maturation of 5.8S rRNA from tricistronic rRNA transcript (SSU-rRNA, 5.8S rRNA, LSU-rRNA)"/>
    <property type="evidence" value="ECO:0007669"/>
    <property type="project" value="UniProtKB-UniRule"/>
</dbReference>
<feature type="repeat" description="WD" evidence="7">
    <location>
        <begin position="250"/>
        <end position="281"/>
    </location>
</feature>
<evidence type="ECO:0000256" key="6">
    <source>
        <dbReference type="HAMAP-Rule" id="MF_03029"/>
    </source>
</evidence>
<keyword evidence="1 6" id="KW-0690">Ribosome biogenesis</keyword>
<gene>
    <name evidence="9" type="ORF">QE152_g19733</name>
</gene>
<organism evidence="9 10">
    <name type="scientific">Popillia japonica</name>
    <name type="common">Japanese beetle</name>
    <dbReference type="NCBI Taxonomy" id="7064"/>
    <lineage>
        <taxon>Eukaryota</taxon>
        <taxon>Metazoa</taxon>
        <taxon>Ecdysozoa</taxon>
        <taxon>Arthropoda</taxon>
        <taxon>Hexapoda</taxon>
        <taxon>Insecta</taxon>
        <taxon>Pterygota</taxon>
        <taxon>Neoptera</taxon>
        <taxon>Endopterygota</taxon>
        <taxon>Coleoptera</taxon>
        <taxon>Polyphaga</taxon>
        <taxon>Scarabaeiformia</taxon>
        <taxon>Scarabaeidae</taxon>
        <taxon>Rutelinae</taxon>
        <taxon>Popillia</taxon>
    </lineage>
</organism>
<dbReference type="Proteomes" id="UP001458880">
    <property type="component" value="Unassembled WGS sequence"/>
</dbReference>
<feature type="domain" description="NLE" evidence="8">
    <location>
        <begin position="11"/>
        <end position="77"/>
    </location>
</feature>
<keyword evidence="5 6" id="KW-0539">Nucleus</keyword>
<evidence type="ECO:0000256" key="7">
    <source>
        <dbReference type="PROSITE-ProRule" id="PRU00221"/>
    </source>
</evidence>
<accession>A0AAW1KPJ9</accession>
<keyword evidence="2 6" id="KW-0698">rRNA processing</keyword>
<evidence type="ECO:0000313" key="10">
    <source>
        <dbReference type="Proteomes" id="UP001458880"/>
    </source>
</evidence>
<name>A0AAW1KPJ9_POPJA</name>
<dbReference type="InterPro" id="IPR012972">
    <property type="entry name" value="NLE"/>
</dbReference>
<comment type="function">
    <text evidence="6">Required for maturation of ribosomal RNAs and formation of the large ribosomal subunit.</text>
</comment>
<dbReference type="InterPro" id="IPR015943">
    <property type="entry name" value="WD40/YVTN_repeat-like_dom_sf"/>
</dbReference>
<dbReference type="Pfam" id="PF08154">
    <property type="entry name" value="NLE"/>
    <property type="match status" value="1"/>
</dbReference>
<dbReference type="PANTHER" id="PTHR19855:SF11">
    <property type="entry name" value="RIBOSOME BIOGENESIS PROTEIN WDR12"/>
    <property type="match status" value="1"/>
</dbReference>
<feature type="repeat" description="WD" evidence="7">
    <location>
        <begin position="192"/>
        <end position="224"/>
    </location>
</feature>
<dbReference type="PANTHER" id="PTHR19855">
    <property type="entry name" value="WD40 REPEAT PROTEIN 12, 37"/>
    <property type="match status" value="1"/>
</dbReference>
<dbReference type="InterPro" id="IPR036322">
    <property type="entry name" value="WD40_repeat_dom_sf"/>
</dbReference>
<dbReference type="HAMAP" id="MF_03029">
    <property type="entry name" value="WDR12"/>
    <property type="match status" value="1"/>
</dbReference>
<dbReference type="PROSITE" id="PS50294">
    <property type="entry name" value="WD_REPEATS_REGION"/>
    <property type="match status" value="3"/>
</dbReference>
<dbReference type="PROSITE" id="PS50082">
    <property type="entry name" value="WD_REPEATS_2"/>
    <property type="match status" value="4"/>
</dbReference>
<dbReference type="InterPro" id="IPR028599">
    <property type="entry name" value="WDR12/Ytm1"/>
</dbReference>
<feature type="repeat" description="WD" evidence="7">
    <location>
        <begin position="335"/>
        <end position="377"/>
    </location>
</feature>
<evidence type="ECO:0000256" key="2">
    <source>
        <dbReference type="ARBA" id="ARBA00022552"/>
    </source>
</evidence>
<dbReference type="InterPro" id="IPR001680">
    <property type="entry name" value="WD40_rpt"/>
</dbReference>
<dbReference type="SMART" id="SM00320">
    <property type="entry name" value="WD40"/>
    <property type="match status" value="7"/>
</dbReference>
<dbReference type="GO" id="GO:0030687">
    <property type="term" value="C:preribosome, large subunit precursor"/>
    <property type="evidence" value="ECO:0007669"/>
    <property type="project" value="UniProtKB-UniRule"/>
</dbReference>
<dbReference type="CDD" id="cd00200">
    <property type="entry name" value="WD40"/>
    <property type="match status" value="1"/>
</dbReference>
<dbReference type="SUPFAM" id="SSF50978">
    <property type="entry name" value="WD40 repeat-like"/>
    <property type="match status" value="1"/>
</dbReference>
<comment type="similarity">
    <text evidence="6">Belongs to the WD repeat WDR12/YTM1 family.</text>
</comment>
<keyword evidence="3 7" id="KW-0853">WD repeat</keyword>
<comment type="caution">
    <text evidence="9">The sequence shown here is derived from an EMBL/GenBank/DDBJ whole genome shotgun (WGS) entry which is preliminary data.</text>
</comment>
<keyword evidence="10" id="KW-1185">Reference proteome</keyword>
<feature type="repeat" description="WD" evidence="7">
    <location>
        <begin position="379"/>
        <end position="409"/>
    </location>
</feature>
<dbReference type="GO" id="GO:0005654">
    <property type="term" value="C:nucleoplasm"/>
    <property type="evidence" value="ECO:0007669"/>
    <property type="project" value="UniProtKB-SubCell"/>
</dbReference>
<dbReference type="Gene3D" id="2.130.10.10">
    <property type="entry name" value="YVTN repeat-like/Quinoprotein amine dehydrogenase"/>
    <property type="match status" value="3"/>
</dbReference>
<reference evidence="9 10" key="1">
    <citation type="journal article" date="2024" name="BMC Genomics">
        <title>De novo assembly and annotation of Popillia japonica's genome with initial clues to its potential as an invasive pest.</title>
        <authorList>
            <person name="Cucini C."/>
            <person name="Boschi S."/>
            <person name="Funari R."/>
            <person name="Cardaioli E."/>
            <person name="Iannotti N."/>
            <person name="Marturano G."/>
            <person name="Paoli F."/>
            <person name="Bruttini M."/>
            <person name="Carapelli A."/>
            <person name="Frati F."/>
            <person name="Nardi F."/>
        </authorList>
    </citation>
    <scope>NUCLEOTIDE SEQUENCE [LARGE SCALE GENOMIC DNA]</scope>
    <source>
        <strain evidence="9">DMR45628</strain>
    </source>
</reference>
<evidence type="ECO:0000256" key="1">
    <source>
        <dbReference type="ARBA" id="ARBA00022517"/>
    </source>
</evidence>
<protein>
    <recommendedName>
        <fullName evidence="6">Ribosome biogenesis protein WDR12 homolog</fullName>
    </recommendedName>
</protein>
<comment type="subcellular location">
    <subcellularLocation>
        <location evidence="6">Nucleus</location>
        <location evidence="6">Nucleolus</location>
    </subcellularLocation>
    <subcellularLocation>
        <location evidence="6">Nucleus</location>
        <location evidence="6">Nucleoplasm</location>
    </subcellularLocation>
</comment>
<evidence type="ECO:0000313" key="9">
    <source>
        <dbReference type="EMBL" id="KAK9722323.1"/>
    </source>
</evidence>
<dbReference type="PRINTS" id="PR00320">
    <property type="entry name" value="GPROTEINBRPT"/>
</dbReference>
<dbReference type="AlphaFoldDB" id="A0AAW1KPJ9"/>
<evidence type="ECO:0000256" key="4">
    <source>
        <dbReference type="ARBA" id="ARBA00022737"/>
    </source>
</evidence>
<evidence type="ECO:0000259" key="8">
    <source>
        <dbReference type="Pfam" id="PF08154"/>
    </source>
</evidence>
<dbReference type="Pfam" id="PF00400">
    <property type="entry name" value="WD40"/>
    <property type="match status" value="5"/>
</dbReference>
<sequence>MAITLSEIQTQIRFITKQQEYAVANVPFTVPSNIDCKSLNKLINSLLKESNPDILKNIEFDFLVIGELLRVPLCNHLQEKGVSTEVTVDIEYIQRSPAPQPQDALQHDDWISSVHVADKWVLTGCYDNTINIWSTKGKHQVTVRDHINLVKAVTWLQEGNPLGGFVSVSHDLTGILWHWTPDSPVPVMKAVLRGHERGIDTVGVSPDSTTLATGGWDTNLKLWSAELDDDEPPQKKSRGNILTKVPLQTLKGHKESISKVIWIDNTTMCTASMDHTIKLWDAELCGLKNEVIGQKAYLGASWSHLAHALIACSADRHIRLYDPRSTDGAVCKSTFTSHTMWVSSVAWSQNDEHLFISGGYDNCVKLWDTRSPKAPLYDLTGHQGKVLCVDWSNPQHLVSGGSDNSVHIFRNMHVGL</sequence>
<evidence type="ECO:0000256" key="3">
    <source>
        <dbReference type="ARBA" id="ARBA00022574"/>
    </source>
</evidence>
<proteinExistence type="inferred from homology"/>
<keyword evidence="4" id="KW-0677">Repeat</keyword>
<evidence type="ECO:0000256" key="5">
    <source>
        <dbReference type="ARBA" id="ARBA00023242"/>
    </source>
</evidence>
<dbReference type="GO" id="GO:0043021">
    <property type="term" value="F:ribonucleoprotein complex binding"/>
    <property type="evidence" value="ECO:0007669"/>
    <property type="project" value="UniProtKB-UniRule"/>
</dbReference>
<dbReference type="InterPro" id="IPR020472">
    <property type="entry name" value="WD40_PAC1"/>
</dbReference>
<dbReference type="GO" id="GO:0005730">
    <property type="term" value="C:nucleolus"/>
    <property type="evidence" value="ECO:0007669"/>
    <property type="project" value="UniProtKB-SubCell"/>
</dbReference>
<dbReference type="GO" id="GO:0000463">
    <property type="term" value="P:maturation of LSU-rRNA from tricistronic rRNA transcript (SSU-rRNA, 5.8S rRNA, LSU-rRNA)"/>
    <property type="evidence" value="ECO:0007669"/>
    <property type="project" value="UniProtKB-UniRule"/>
</dbReference>
<dbReference type="FunFam" id="2.130.10.10:FF:001898">
    <property type="entry name" value="Ribosome biogenesis protein WDR12 homolog"/>
    <property type="match status" value="1"/>
</dbReference>